<protein>
    <submittedName>
        <fullName evidence="1">Uncharacterized protein</fullName>
    </submittedName>
</protein>
<evidence type="ECO:0000313" key="1">
    <source>
        <dbReference type="EMBL" id="MFD2515907.1"/>
    </source>
</evidence>
<dbReference type="EMBL" id="JBHULU010000027">
    <property type="protein sequence ID" value="MFD2515907.1"/>
    <property type="molecule type" value="Genomic_DNA"/>
</dbReference>
<proteinExistence type="predicted"/>
<evidence type="ECO:0000313" key="2">
    <source>
        <dbReference type="Proteomes" id="UP001597544"/>
    </source>
</evidence>
<dbReference type="RefSeq" id="WP_377511656.1">
    <property type="nucleotide sequence ID" value="NZ_JBHULU010000027.1"/>
</dbReference>
<comment type="caution">
    <text evidence="1">The sequence shown here is derived from an EMBL/GenBank/DDBJ whole genome shotgun (WGS) entry which is preliminary data.</text>
</comment>
<accession>A0ABW5ISB9</accession>
<organism evidence="1 2">
    <name type="scientific">Pontibacter locisalis</name>
    <dbReference type="NCBI Taxonomy" id="1719035"/>
    <lineage>
        <taxon>Bacteria</taxon>
        <taxon>Pseudomonadati</taxon>
        <taxon>Bacteroidota</taxon>
        <taxon>Cytophagia</taxon>
        <taxon>Cytophagales</taxon>
        <taxon>Hymenobacteraceae</taxon>
        <taxon>Pontibacter</taxon>
    </lineage>
</organism>
<sequence>MADGLQYDVLLKWEDAISQKDHFGFNNVYIAMVLGKKMNEALLWVNHEYIGSKFISGYTGKNELT</sequence>
<name>A0ABW5ISB9_9BACT</name>
<gene>
    <name evidence="1" type="ORF">ACFSRY_18695</name>
</gene>
<keyword evidence="2" id="KW-1185">Reference proteome</keyword>
<reference evidence="2" key="1">
    <citation type="journal article" date="2019" name="Int. J. Syst. Evol. Microbiol.">
        <title>The Global Catalogue of Microorganisms (GCM) 10K type strain sequencing project: providing services to taxonomists for standard genome sequencing and annotation.</title>
        <authorList>
            <consortium name="The Broad Institute Genomics Platform"/>
            <consortium name="The Broad Institute Genome Sequencing Center for Infectious Disease"/>
            <person name="Wu L."/>
            <person name="Ma J."/>
        </authorList>
    </citation>
    <scope>NUCLEOTIDE SEQUENCE [LARGE SCALE GENOMIC DNA]</scope>
    <source>
        <strain evidence="2">KCTC 42498</strain>
    </source>
</reference>
<dbReference type="Proteomes" id="UP001597544">
    <property type="component" value="Unassembled WGS sequence"/>
</dbReference>